<dbReference type="CDD" id="cd00299">
    <property type="entry name" value="GST_C_family"/>
    <property type="match status" value="1"/>
</dbReference>
<dbReference type="InterPro" id="IPR036249">
    <property type="entry name" value="Thioredoxin-like_sf"/>
</dbReference>
<dbReference type="InterPro" id="IPR036282">
    <property type="entry name" value="Glutathione-S-Trfase_C_sf"/>
</dbReference>
<dbReference type="InterPro" id="IPR004046">
    <property type="entry name" value="GST_C"/>
</dbReference>
<dbReference type="Gene3D" id="1.20.1050.10">
    <property type="match status" value="1"/>
</dbReference>
<dbReference type="PROSITE" id="PS50404">
    <property type="entry name" value="GST_NTER"/>
    <property type="match status" value="1"/>
</dbReference>
<dbReference type="InterPro" id="IPR040079">
    <property type="entry name" value="Glutathione_S-Trfase"/>
</dbReference>
<evidence type="ECO:0000313" key="4">
    <source>
        <dbReference type="EMBL" id="PZQ18871.1"/>
    </source>
</evidence>
<dbReference type="Gene3D" id="3.40.30.10">
    <property type="entry name" value="Glutaredoxin"/>
    <property type="match status" value="1"/>
</dbReference>
<comment type="caution">
    <text evidence="4">The sequence shown here is derived from an EMBL/GenBank/DDBJ whole genome shotgun (WGS) entry which is preliminary data.</text>
</comment>
<dbReference type="CDD" id="cd00570">
    <property type="entry name" value="GST_N_family"/>
    <property type="match status" value="1"/>
</dbReference>
<dbReference type="GO" id="GO:0004364">
    <property type="term" value="F:glutathione transferase activity"/>
    <property type="evidence" value="ECO:0007669"/>
    <property type="project" value="TreeGrafter"/>
</dbReference>
<dbReference type="Proteomes" id="UP000249577">
    <property type="component" value="Unassembled WGS sequence"/>
</dbReference>
<dbReference type="SUPFAM" id="SSF52833">
    <property type="entry name" value="Thioredoxin-like"/>
    <property type="match status" value="1"/>
</dbReference>
<protein>
    <submittedName>
        <fullName evidence="4">Glutathione S-transferase</fullName>
    </submittedName>
</protein>
<evidence type="ECO:0000313" key="5">
    <source>
        <dbReference type="Proteomes" id="UP000249577"/>
    </source>
</evidence>
<dbReference type="PANTHER" id="PTHR43969:SF9">
    <property type="entry name" value="GLUTATHIONE S TRANSFERASE D10, ISOFORM A-RELATED"/>
    <property type="match status" value="1"/>
</dbReference>
<evidence type="ECO:0000256" key="1">
    <source>
        <dbReference type="ARBA" id="ARBA00011738"/>
    </source>
</evidence>
<sequence length="230" mass="26252">MAILYHHPLCPHSRFVRLALAEYGLDADLVEERIWERREPFLTLNPAGATPVLVEASMPSVPGADVIAEYLDETRGLALGDRRLLPESPRDRVETRRLTDWFNRKFFEEVSNHLVTEKIYKRFMPTNLGGGAPEMAAIRAGRANIRYHLKYVGYLIRQRRWLAGDRLTYADLAAAAHFSVVDYLGDVPWDEDETARNWYARVKSRPSFRPLLGETIAGTAPAPHYADLDF</sequence>
<reference evidence="4 5" key="1">
    <citation type="submission" date="2017-08" db="EMBL/GenBank/DDBJ databases">
        <title>Infants hospitalized years apart are colonized by the same room-sourced microbial strains.</title>
        <authorList>
            <person name="Brooks B."/>
            <person name="Olm M.R."/>
            <person name="Firek B.A."/>
            <person name="Baker R."/>
            <person name="Thomas B.C."/>
            <person name="Morowitz M.J."/>
            <person name="Banfield J.F."/>
        </authorList>
    </citation>
    <scope>NUCLEOTIDE SEQUENCE [LARGE SCALE GENOMIC DNA]</scope>
    <source>
        <strain evidence="4">S2_005_003_R2_43</strain>
    </source>
</reference>
<gene>
    <name evidence="4" type="ORF">DI565_00205</name>
</gene>
<feature type="domain" description="GST C-terminal" evidence="3">
    <location>
        <begin position="88"/>
        <end position="225"/>
    </location>
</feature>
<organism evidence="4 5">
    <name type="scientific">Ancylobacter novellus</name>
    <name type="common">Thiobacillus novellus</name>
    <dbReference type="NCBI Taxonomy" id="921"/>
    <lineage>
        <taxon>Bacteria</taxon>
        <taxon>Pseudomonadati</taxon>
        <taxon>Pseudomonadota</taxon>
        <taxon>Alphaproteobacteria</taxon>
        <taxon>Hyphomicrobiales</taxon>
        <taxon>Xanthobacteraceae</taxon>
        <taxon>Ancylobacter</taxon>
    </lineage>
</organism>
<accession>A0A2W5KPD1</accession>
<proteinExistence type="predicted"/>
<dbReference type="SFLD" id="SFLDG00358">
    <property type="entry name" value="Main_(cytGST)"/>
    <property type="match status" value="1"/>
</dbReference>
<evidence type="ECO:0000259" key="2">
    <source>
        <dbReference type="PROSITE" id="PS50404"/>
    </source>
</evidence>
<feature type="domain" description="GST N-terminal" evidence="2">
    <location>
        <begin position="1"/>
        <end position="79"/>
    </location>
</feature>
<evidence type="ECO:0000259" key="3">
    <source>
        <dbReference type="PROSITE" id="PS50405"/>
    </source>
</evidence>
<dbReference type="EMBL" id="QFPN01000001">
    <property type="protein sequence ID" value="PZQ18871.1"/>
    <property type="molecule type" value="Genomic_DNA"/>
</dbReference>
<dbReference type="InterPro" id="IPR010987">
    <property type="entry name" value="Glutathione-S-Trfase_C-like"/>
</dbReference>
<name>A0A2W5KPD1_ANCNO</name>
<keyword evidence="4" id="KW-0808">Transferase</keyword>
<dbReference type="PROSITE" id="PS50405">
    <property type="entry name" value="GST_CTER"/>
    <property type="match status" value="1"/>
</dbReference>
<comment type="subunit">
    <text evidence="1">Homodimer.</text>
</comment>
<dbReference type="Pfam" id="PF00043">
    <property type="entry name" value="GST_C"/>
    <property type="match status" value="1"/>
</dbReference>
<dbReference type="GO" id="GO:0006749">
    <property type="term" value="P:glutathione metabolic process"/>
    <property type="evidence" value="ECO:0007669"/>
    <property type="project" value="TreeGrafter"/>
</dbReference>
<dbReference type="AlphaFoldDB" id="A0A2W5KPD1"/>
<dbReference type="Pfam" id="PF13417">
    <property type="entry name" value="GST_N_3"/>
    <property type="match status" value="1"/>
</dbReference>
<dbReference type="InterPro" id="IPR004045">
    <property type="entry name" value="Glutathione_S-Trfase_N"/>
</dbReference>
<dbReference type="SFLD" id="SFLDS00019">
    <property type="entry name" value="Glutathione_Transferase_(cytos"/>
    <property type="match status" value="1"/>
</dbReference>
<dbReference type="PANTHER" id="PTHR43969">
    <property type="entry name" value="GLUTATHIONE S TRANSFERASE D10, ISOFORM A-RELATED"/>
    <property type="match status" value="1"/>
</dbReference>
<dbReference type="SUPFAM" id="SSF47616">
    <property type="entry name" value="GST C-terminal domain-like"/>
    <property type="match status" value="1"/>
</dbReference>